<dbReference type="InterPro" id="IPR004183">
    <property type="entry name" value="Xdiol_dOase_suB"/>
</dbReference>
<dbReference type="Proteomes" id="UP001222325">
    <property type="component" value="Unassembled WGS sequence"/>
</dbReference>
<dbReference type="EMBL" id="JARJCN010000022">
    <property type="protein sequence ID" value="KAJ7090239.1"/>
    <property type="molecule type" value="Genomic_DNA"/>
</dbReference>
<dbReference type="AlphaFoldDB" id="A0AAD6XRL6"/>
<keyword evidence="4" id="KW-0862">Zinc</keyword>
<evidence type="ECO:0000256" key="5">
    <source>
        <dbReference type="ARBA" id="ARBA00023002"/>
    </source>
</evidence>
<dbReference type="GO" id="GO:0008270">
    <property type="term" value="F:zinc ion binding"/>
    <property type="evidence" value="ECO:0007669"/>
    <property type="project" value="InterPro"/>
</dbReference>
<dbReference type="PANTHER" id="PTHR30096">
    <property type="entry name" value="4,5-DOPA DIOXYGENASE EXTRADIOL-LIKE PROTEIN"/>
    <property type="match status" value="1"/>
</dbReference>
<dbReference type="CDD" id="cd07363">
    <property type="entry name" value="45_DOPA_Dioxygenase"/>
    <property type="match status" value="1"/>
</dbReference>
<dbReference type="GO" id="GO:0008198">
    <property type="term" value="F:ferrous iron binding"/>
    <property type="evidence" value="ECO:0007669"/>
    <property type="project" value="InterPro"/>
</dbReference>
<gene>
    <name evidence="7" type="ORF">B0H15DRAFT_779455</name>
</gene>
<evidence type="ECO:0000256" key="4">
    <source>
        <dbReference type="ARBA" id="ARBA00022833"/>
    </source>
</evidence>
<keyword evidence="3" id="KW-0479">Metal-binding</keyword>
<protein>
    <submittedName>
        <fullName evidence="7">Extradiol ring-cleavage dioxygenase, class III enzyme, subunit B</fullName>
    </submittedName>
</protein>
<proteinExistence type="inferred from homology"/>
<organism evidence="7 8">
    <name type="scientific">Mycena belliarum</name>
    <dbReference type="NCBI Taxonomy" id="1033014"/>
    <lineage>
        <taxon>Eukaryota</taxon>
        <taxon>Fungi</taxon>
        <taxon>Dikarya</taxon>
        <taxon>Basidiomycota</taxon>
        <taxon>Agaricomycotina</taxon>
        <taxon>Agaricomycetes</taxon>
        <taxon>Agaricomycetidae</taxon>
        <taxon>Agaricales</taxon>
        <taxon>Marasmiineae</taxon>
        <taxon>Mycenaceae</taxon>
        <taxon>Mycena</taxon>
    </lineage>
</organism>
<comment type="similarity">
    <text evidence="2">Belongs to the DODA-type extradiol aromatic ring-opening dioxygenase family.</text>
</comment>
<reference evidence="7" key="1">
    <citation type="submission" date="2023-03" db="EMBL/GenBank/DDBJ databases">
        <title>Massive genome expansion in bonnet fungi (Mycena s.s.) driven by repeated elements and novel gene families across ecological guilds.</title>
        <authorList>
            <consortium name="Lawrence Berkeley National Laboratory"/>
            <person name="Harder C.B."/>
            <person name="Miyauchi S."/>
            <person name="Viragh M."/>
            <person name="Kuo A."/>
            <person name="Thoen E."/>
            <person name="Andreopoulos B."/>
            <person name="Lu D."/>
            <person name="Skrede I."/>
            <person name="Drula E."/>
            <person name="Henrissat B."/>
            <person name="Morin E."/>
            <person name="Kohler A."/>
            <person name="Barry K."/>
            <person name="LaButti K."/>
            <person name="Morin E."/>
            <person name="Salamov A."/>
            <person name="Lipzen A."/>
            <person name="Mereny Z."/>
            <person name="Hegedus B."/>
            <person name="Baldrian P."/>
            <person name="Stursova M."/>
            <person name="Weitz H."/>
            <person name="Taylor A."/>
            <person name="Grigoriev I.V."/>
            <person name="Nagy L.G."/>
            <person name="Martin F."/>
            <person name="Kauserud H."/>
        </authorList>
    </citation>
    <scope>NUCLEOTIDE SEQUENCE</scope>
    <source>
        <strain evidence="7">CBHHK173m</strain>
    </source>
</reference>
<evidence type="ECO:0000313" key="7">
    <source>
        <dbReference type="EMBL" id="KAJ7090239.1"/>
    </source>
</evidence>
<evidence type="ECO:0000259" key="6">
    <source>
        <dbReference type="Pfam" id="PF02900"/>
    </source>
</evidence>
<dbReference type="PANTHER" id="PTHR30096:SF0">
    <property type="entry name" value="4,5-DOPA DIOXYGENASE EXTRADIOL-LIKE PROTEIN"/>
    <property type="match status" value="1"/>
</dbReference>
<evidence type="ECO:0000256" key="2">
    <source>
        <dbReference type="ARBA" id="ARBA00007581"/>
    </source>
</evidence>
<dbReference type="GO" id="GO:0016702">
    <property type="term" value="F:oxidoreductase activity, acting on single donors with incorporation of molecular oxygen, incorporation of two atoms of oxygen"/>
    <property type="evidence" value="ECO:0007669"/>
    <property type="project" value="UniProtKB-ARBA"/>
</dbReference>
<keyword evidence="7" id="KW-0223">Dioxygenase</keyword>
<name>A0AAD6XRL6_9AGAR</name>
<dbReference type="Gene3D" id="3.40.830.10">
    <property type="entry name" value="LigB-like"/>
    <property type="match status" value="1"/>
</dbReference>
<dbReference type="SUPFAM" id="SSF53213">
    <property type="entry name" value="LigB-like"/>
    <property type="match status" value="1"/>
</dbReference>
<dbReference type="InterPro" id="IPR014436">
    <property type="entry name" value="Extradiol_dOase_DODA"/>
</dbReference>
<dbReference type="Pfam" id="PF02900">
    <property type="entry name" value="LigB"/>
    <property type="match status" value="1"/>
</dbReference>
<comment type="cofactor">
    <cofactor evidence="1">
        <name>Zn(2+)</name>
        <dbReference type="ChEBI" id="CHEBI:29105"/>
    </cofactor>
</comment>
<comment type="caution">
    <text evidence="7">The sequence shown here is derived from an EMBL/GenBank/DDBJ whole genome shotgun (WGS) entry which is preliminary data.</text>
</comment>
<keyword evidence="5" id="KW-0560">Oxidoreductase</keyword>
<feature type="domain" description="Extradiol ring-cleavage dioxygenase class III enzyme subunit B" evidence="6">
    <location>
        <begin position="67"/>
        <end position="333"/>
    </location>
</feature>
<evidence type="ECO:0000313" key="8">
    <source>
        <dbReference type="Proteomes" id="UP001222325"/>
    </source>
</evidence>
<sequence length="337" mass="36699">MSDISALQKFWKKNLDQLPSTPDNIPAFFFAHGSPFLAFSPEAARSLGSSGALSCVPLRWGGPTGPLAKFLNDFGPVLLKKYQPKGIVVFSAHWETASERLGMSLVLRVTSHTNSLLVTDYGDENPLLFDYHGFPRELYELRFKSKGDSALSNRVVELYNQAGQLARLSPKLEKCGDDGRGFSGPGLDHGVFVPFRIMFGDELADIPIVQVSIDSTLSPEKNWMLGKTVAKLRKEGILVLSGGLTVHNLREMESGAPQTARPQHHAFDMAVIAAVSVADETERKQAMVGLTKHADFRACHPREEHFVPLYVAAGAGEGGDAKIIADIYGCETVAFGL</sequence>
<evidence type="ECO:0000256" key="3">
    <source>
        <dbReference type="ARBA" id="ARBA00022723"/>
    </source>
</evidence>
<accession>A0AAD6XRL6</accession>
<keyword evidence="8" id="KW-1185">Reference proteome</keyword>
<evidence type="ECO:0000256" key="1">
    <source>
        <dbReference type="ARBA" id="ARBA00001947"/>
    </source>
</evidence>